<feature type="region of interest" description="Disordered" evidence="1">
    <location>
        <begin position="58"/>
        <end position="81"/>
    </location>
</feature>
<feature type="non-terminal residue" evidence="2">
    <location>
        <position position="1"/>
    </location>
</feature>
<reference evidence="2" key="1">
    <citation type="submission" date="2014-12" db="EMBL/GenBank/DDBJ databases">
        <title>Insight into the proteome of Arion vulgaris.</title>
        <authorList>
            <person name="Aradska J."/>
            <person name="Bulat T."/>
            <person name="Smidak R."/>
            <person name="Sarate P."/>
            <person name="Gangsoo J."/>
            <person name="Sialana F."/>
            <person name="Bilban M."/>
            <person name="Lubec G."/>
        </authorList>
    </citation>
    <scope>NUCLEOTIDE SEQUENCE</scope>
    <source>
        <tissue evidence="2">Skin</tissue>
    </source>
</reference>
<gene>
    <name evidence="2" type="primary">ORF64861</name>
</gene>
<accession>A0A0B6ZHN6</accession>
<dbReference type="AlphaFoldDB" id="A0A0B6ZHN6"/>
<protein>
    <submittedName>
        <fullName evidence="2">Uncharacterized protein</fullName>
    </submittedName>
</protein>
<organism evidence="2">
    <name type="scientific">Arion vulgaris</name>
    <dbReference type="NCBI Taxonomy" id="1028688"/>
    <lineage>
        <taxon>Eukaryota</taxon>
        <taxon>Metazoa</taxon>
        <taxon>Spiralia</taxon>
        <taxon>Lophotrochozoa</taxon>
        <taxon>Mollusca</taxon>
        <taxon>Gastropoda</taxon>
        <taxon>Heterobranchia</taxon>
        <taxon>Euthyneura</taxon>
        <taxon>Panpulmonata</taxon>
        <taxon>Eupulmonata</taxon>
        <taxon>Stylommatophora</taxon>
        <taxon>Helicina</taxon>
        <taxon>Arionoidea</taxon>
        <taxon>Arionidae</taxon>
        <taxon>Arion</taxon>
    </lineage>
</organism>
<name>A0A0B6ZHN6_9EUPU</name>
<feature type="compositionally biased region" description="Polar residues" evidence="1">
    <location>
        <begin position="59"/>
        <end position="71"/>
    </location>
</feature>
<feature type="non-terminal residue" evidence="2">
    <location>
        <position position="167"/>
    </location>
</feature>
<dbReference type="EMBL" id="HACG01021173">
    <property type="protein sequence ID" value="CEK68038.1"/>
    <property type="molecule type" value="Transcribed_RNA"/>
</dbReference>
<feature type="region of interest" description="Disordered" evidence="1">
    <location>
        <begin position="93"/>
        <end position="124"/>
    </location>
</feature>
<feature type="region of interest" description="Disordered" evidence="1">
    <location>
        <begin position="141"/>
        <end position="167"/>
    </location>
</feature>
<evidence type="ECO:0000256" key="1">
    <source>
        <dbReference type="SAM" id="MobiDB-lite"/>
    </source>
</evidence>
<proteinExistence type="predicted"/>
<evidence type="ECO:0000313" key="2">
    <source>
        <dbReference type="EMBL" id="CEK68038.1"/>
    </source>
</evidence>
<sequence>SATSIDPLTSALSASTHLSLYRKHVSLDSAQNPSTSSKSTSSSFGIAAALPSDIDTCSIKETSSKSPSGMSTKKLGPVPFNRSIIENLERRSWRSVRPKSADPIQCSESYSEQDRTSSDIQQRPVVRASYDSFSEIDNNASLRQVSDEGRKIRRLQGKSHPLSKLSE</sequence>